<reference evidence="1 2" key="1">
    <citation type="submission" date="2017-06" db="EMBL/GenBank/DDBJ databases">
        <title>Cultured bacterium strain Saccharothrix yanglingensis Hhs.015.</title>
        <authorList>
            <person name="Xia Y."/>
        </authorList>
    </citation>
    <scope>NUCLEOTIDE SEQUENCE [LARGE SCALE GENOMIC DNA]</scope>
    <source>
        <strain evidence="1 2">Hhs.015</strain>
    </source>
</reference>
<organism evidence="1 2">
    <name type="scientific">Saccharothrix yanglingensis</name>
    <dbReference type="NCBI Taxonomy" id="659496"/>
    <lineage>
        <taxon>Bacteria</taxon>
        <taxon>Bacillati</taxon>
        <taxon>Actinomycetota</taxon>
        <taxon>Actinomycetes</taxon>
        <taxon>Pseudonocardiales</taxon>
        <taxon>Pseudonocardiaceae</taxon>
        <taxon>Saccharothrix</taxon>
    </lineage>
</organism>
<accession>A0ABU0X5C4</accession>
<gene>
    <name evidence="1" type="ORF">CKY47_17760</name>
</gene>
<dbReference type="RefSeq" id="WP_306747001.1">
    <property type="nucleotide sequence ID" value="NZ_NSDM01000007.1"/>
</dbReference>
<evidence type="ECO:0000313" key="1">
    <source>
        <dbReference type="EMBL" id="MDQ2585799.1"/>
    </source>
</evidence>
<proteinExistence type="predicted"/>
<evidence type="ECO:0000313" key="2">
    <source>
        <dbReference type="Proteomes" id="UP001225605"/>
    </source>
</evidence>
<protein>
    <submittedName>
        <fullName evidence="1">Uncharacterized protein</fullName>
    </submittedName>
</protein>
<keyword evidence="2" id="KW-1185">Reference proteome</keyword>
<dbReference type="EMBL" id="NSDM01000007">
    <property type="protein sequence ID" value="MDQ2585799.1"/>
    <property type="molecule type" value="Genomic_DNA"/>
</dbReference>
<sequence>MEYRWRYQDEQGQEVDGPVVAFVDQTEAEEWFGTSWEELREAGVARVTLLRSEAEVYGPMSLSPAGDDQLR</sequence>
<name>A0ABU0X5C4_9PSEU</name>
<comment type="caution">
    <text evidence="1">The sequence shown here is derived from an EMBL/GenBank/DDBJ whole genome shotgun (WGS) entry which is preliminary data.</text>
</comment>
<dbReference type="Proteomes" id="UP001225605">
    <property type="component" value="Unassembled WGS sequence"/>
</dbReference>